<dbReference type="OrthoDB" id="6028296at2"/>
<feature type="transmembrane region" description="Helical" evidence="1">
    <location>
        <begin position="6"/>
        <end position="22"/>
    </location>
</feature>
<reference evidence="2 3" key="1">
    <citation type="submission" date="2011-01" db="EMBL/GenBank/DDBJ databases">
        <title>Complete sequence of Pseudoxanthomonas suwonensis 11-1.</title>
        <authorList>
            <consortium name="US DOE Joint Genome Institute"/>
            <person name="Lucas S."/>
            <person name="Copeland A."/>
            <person name="Lapidus A."/>
            <person name="Cheng J.-F."/>
            <person name="Goodwin L."/>
            <person name="Pitluck S."/>
            <person name="Teshima H."/>
            <person name="Detter J.C."/>
            <person name="Han C."/>
            <person name="Tapia R."/>
            <person name="Land M."/>
            <person name="Hauser L."/>
            <person name="Kyrpides N."/>
            <person name="Ivanova N."/>
            <person name="Ovchinnikova G."/>
            <person name="Siebers A.K."/>
            <person name="Allgaier M."/>
            <person name="Thelen M.P."/>
            <person name="Hugenholtz P."/>
            <person name="Gladden J."/>
            <person name="Woyke T."/>
        </authorList>
    </citation>
    <scope>NUCLEOTIDE SEQUENCE [LARGE SCALE GENOMIC DNA]</scope>
    <source>
        <strain evidence="3">11-1</strain>
    </source>
</reference>
<dbReference type="eggNOG" id="ENOG5032RE6">
    <property type="taxonomic scope" value="Bacteria"/>
</dbReference>
<keyword evidence="1" id="KW-0472">Membrane</keyword>
<dbReference type="HOGENOM" id="CLU_1585142_0_0_6"/>
<name>E6WWZ7_PSEUU</name>
<feature type="transmembrane region" description="Helical" evidence="1">
    <location>
        <begin position="100"/>
        <end position="119"/>
    </location>
</feature>
<dbReference type="RefSeq" id="WP_013536521.1">
    <property type="nucleotide sequence ID" value="NC_014924.1"/>
</dbReference>
<keyword evidence="1 2" id="KW-0812">Transmembrane</keyword>
<protein>
    <submittedName>
        <fullName evidence="2">Putative transmembrane protein</fullName>
    </submittedName>
</protein>
<dbReference type="AlphaFoldDB" id="E6WWZ7"/>
<evidence type="ECO:0000313" key="3">
    <source>
        <dbReference type="Proteomes" id="UP000008632"/>
    </source>
</evidence>
<evidence type="ECO:0000313" key="2">
    <source>
        <dbReference type="EMBL" id="ADV28696.1"/>
    </source>
</evidence>
<proteinExistence type="predicted"/>
<feature type="transmembrane region" description="Helical" evidence="1">
    <location>
        <begin position="43"/>
        <end position="61"/>
    </location>
</feature>
<dbReference type="KEGG" id="psu:Psesu_2872"/>
<feature type="transmembrane region" description="Helical" evidence="1">
    <location>
        <begin position="139"/>
        <end position="156"/>
    </location>
</feature>
<dbReference type="STRING" id="743721.Psesu_2872"/>
<dbReference type="Proteomes" id="UP000008632">
    <property type="component" value="Chromosome"/>
</dbReference>
<dbReference type="EMBL" id="CP002446">
    <property type="protein sequence ID" value="ADV28696.1"/>
    <property type="molecule type" value="Genomic_DNA"/>
</dbReference>
<evidence type="ECO:0000256" key="1">
    <source>
        <dbReference type="SAM" id="Phobius"/>
    </source>
</evidence>
<keyword evidence="1" id="KW-1133">Transmembrane helix</keyword>
<feature type="transmembrane region" description="Helical" evidence="1">
    <location>
        <begin position="67"/>
        <end position="88"/>
    </location>
</feature>
<organism evidence="2 3">
    <name type="scientific">Pseudoxanthomonas suwonensis (strain 11-1)</name>
    <dbReference type="NCBI Taxonomy" id="743721"/>
    <lineage>
        <taxon>Bacteria</taxon>
        <taxon>Pseudomonadati</taxon>
        <taxon>Pseudomonadota</taxon>
        <taxon>Gammaproteobacteria</taxon>
        <taxon>Lysobacterales</taxon>
        <taxon>Lysobacteraceae</taxon>
        <taxon>Pseudoxanthomonas</taxon>
    </lineage>
</organism>
<sequence>MSVGGWAFAGYLAWLAAGFVDFTQHRRTDLPHTSGLRESVMHGVQLGLLGLVVLSWLLFAPGLGLRLLLGVLVLLHAVAGYIDTLSAFGRRTITPLEQHVHSVMDMAPWIALGVVVLVQGGAAREAGWPLQLDPALPRLWLAALLPALLLCVAPWLHEFGAVLRARGA</sequence>
<gene>
    <name evidence="2" type="ordered locus">Psesu_2872</name>
</gene>
<accession>E6WWZ7</accession>
<keyword evidence="3" id="KW-1185">Reference proteome</keyword>